<dbReference type="GO" id="GO:0005737">
    <property type="term" value="C:cytoplasm"/>
    <property type="evidence" value="ECO:0007669"/>
    <property type="project" value="UniProtKB-SubCell"/>
</dbReference>
<dbReference type="PANTHER" id="PTHR23235:SF60">
    <property type="entry name" value="STRIPE, ISOFORM D"/>
    <property type="match status" value="1"/>
</dbReference>
<comment type="similarity">
    <text evidence="3">Belongs to the EGR C2H2-type zinc-finger protein family.</text>
</comment>
<evidence type="ECO:0000256" key="12">
    <source>
        <dbReference type="ARBA" id="ARBA00023242"/>
    </source>
</evidence>
<feature type="compositionally biased region" description="Polar residues" evidence="14">
    <location>
        <begin position="257"/>
        <end position="268"/>
    </location>
</feature>
<feature type="domain" description="C2H2-type" evidence="15">
    <location>
        <begin position="393"/>
        <end position="420"/>
    </location>
</feature>
<dbReference type="GO" id="GO:0005634">
    <property type="term" value="C:nucleus"/>
    <property type="evidence" value="ECO:0007669"/>
    <property type="project" value="UniProtKB-SubCell"/>
</dbReference>
<accession>A0A915DLR6</accession>
<evidence type="ECO:0000256" key="10">
    <source>
        <dbReference type="ARBA" id="ARBA00023125"/>
    </source>
</evidence>
<keyword evidence="10" id="KW-0238">DNA-binding</keyword>
<feature type="domain" description="C2H2-type" evidence="15">
    <location>
        <begin position="421"/>
        <end position="448"/>
    </location>
</feature>
<evidence type="ECO:0000256" key="8">
    <source>
        <dbReference type="ARBA" id="ARBA00022833"/>
    </source>
</evidence>
<feature type="region of interest" description="Disordered" evidence="14">
    <location>
        <begin position="434"/>
        <end position="491"/>
    </location>
</feature>
<dbReference type="GO" id="GO:0000981">
    <property type="term" value="F:DNA-binding transcription factor activity, RNA polymerase II-specific"/>
    <property type="evidence" value="ECO:0007669"/>
    <property type="project" value="TreeGrafter"/>
</dbReference>
<evidence type="ECO:0000313" key="16">
    <source>
        <dbReference type="Proteomes" id="UP000887574"/>
    </source>
</evidence>
<evidence type="ECO:0000256" key="13">
    <source>
        <dbReference type="PROSITE-ProRule" id="PRU00042"/>
    </source>
</evidence>
<dbReference type="AlphaFoldDB" id="A0A915DLR6"/>
<feature type="compositionally biased region" description="Basic residues" evidence="14">
    <location>
        <begin position="438"/>
        <end position="451"/>
    </location>
</feature>
<dbReference type="SUPFAM" id="SSF57667">
    <property type="entry name" value="beta-beta-alpha zinc fingers"/>
    <property type="match status" value="2"/>
</dbReference>
<dbReference type="InterPro" id="IPR036236">
    <property type="entry name" value="Znf_C2H2_sf"/>
</dbReference>
<feature type="compositionally biased region" description="Acidic residues" evidence="14">
    <location>
        <begin position="462"/>
        <end position="473"/>
    </location>
</feature>
<keyword evidence="7 13" id="KW-0863">Zinc-finger</keyword>
<name>A0A915DLR6_9BILA</name>
<keyword evidence="4" id="KW-0963">Cytoplasm</keyword>
<evidence type="ECO:0000256" key="9">
    <source>
        <dbReference type="ARBA" id="ARBA00023015"/>
    </source>
</evidence>
<evidence type="ECO:0000256" key="3">
    <source>
        <dbReference type="ARBA" id="ARBA00005682"/>
    </source>
</evidence>
<sequence>MKDQKTTFTIKGSISTNLPVSFNAQNSLINSPGLSASIFQFSPIVEHFLQSHFLRNQSLPVLHVDAKTPNPNDTPDLMKVMQMQEGEKKVEGLLNSNTCRSNVVSHSTNYGDCATMNHRACTSNKCPNEHSNFCGSSNSSYVHVKPENDRSSHVCSQSQAPLNLANAPGRYQIHQSISCSVVPLPPAASSNSIAAPFGGPRPNYPHHPNVPSINCSEHPSTAVVTSSNLPPPHPTTCASAPELRPPGPGAMPIRQQPHPNQLQQSFQQPKPEPMDDYYLMPFGSQPAPQYPAYSGPETFNQPSNYNEASFPSTSSPRTHHPPVVKQRKRFGATASATKSLGGRVLPRRMITRPSKTPIQERPHQCPIEHCDRRFSRSDELTRHVRIHTGQKPFQCKICMRAFSRSDHLTTHVRTHTGEKPFCCDVCGRKFARSDERKRHTKVHAKGQKGGRHLSASFSSEDSGGDCDDGEENGGPDCGSSAMGGGASSLSI</sequence>
<feature type="compositionally biased region" description="Polar residues" evidence="14">
    <location>
        <begin position="211"/>
        <end position="228"/>
    </location>
</feature>
<comment type="subcellular location">
    <subcellularLocation>
        <location evidence="2">Cytoplasm</location>
    </subcellularLocation>
    <subcellularLocation>
        <location evidence="1">Nucleus</location>
    </subcellularLocation>
</comment>
<evidence type="ECO:0000256" key="1">
    <source>
        <dbReference type="ARBA" id="ARBA00004123"/>
    </source>
</evidence>
<dbReference type="GO" id="GO:0008270">
    <property type="term" value="F:zinc ion binding"/>
    <property type="evidence" value="ECO:0007669"/>
    <property type="project" value="UniProtKB-KW"/>
</dbReference>
<proteinExistence type="inferred from homology"/>
<feature type="region of interest" description="Disordered" evidence="14">
    <location>
        <begin position="198"/>
        <end position="274"/>
    </location>
</feature>
<feature type="compositionally biased region" description="Gly residues" evidence="14">
    <location>
        <begin position="481"/>
        <end position="491"/>
    </location>
</feature>
<evidence type="ECO:0000313" key="17">
    <source>
        <dbReference type="WBParaSite" id="jg21409"/>
    </source>
</evidence>
<keyword evidence="9" id="KW-0805">Transcription regulation</keyword>
<evidence type="ECO:0000256" key="14">
    <source>
        <dbReference type="SAM" id="MobiDB-lite"/>
    </source>
</evidence>
<evidence type="ECO:0000256" key="4">
    <source>
        <dbReference type="ARBA" id="ARBA00022490"/>
    </source>
</evidence>
<keyword evidence="11" id="KW-0804">Transcription</keyword>
<dbReference type="WBParaSite" id="jg21409">
    <property type="protein sequence ID" value="jg21409"/>
    <property type="gene ID" value="jg21409"/>
</dbReference>
<dbReference type="PROSITE" id="PS50157">
    <property type="entry name" value="ZINC_FINGER_C2H2_2"/>
    <property type="match status" value="3"/>
</dbReference>
<evidence type="ECO:0000256" key="11">
    <source>
        <dbReference type="ARBA" id="ARBA00023163"/>
    </source>
</evidence>
<dbReference type="Proteomes" id="UP000887574">
    <property type="component" value="Unplaced"/>
</dbReference>
<organism evidence="16 17">
    <name type="scientific">Ditylenchus dipsaci</name>
    <dbReference type="NCBI Taxonomy" id="166011"/>
    <lineage>
        <taxon>Eukaryota</taxon>
        <taxon>Metazoa</taxon>
        <taxon>Ecdysozoa</taxon>
        <taxon>Nematoda</taxon>
        <taxon>Chromadorea</taxon>
        <taxon>Rhabditida</taxon>
        <taxon>Tylenchina</taxon>
        <taxon>Tylenchomorpha</taxon>
        <taxon>Sphaerularioidea</taxon>
        <taxon>Anguinidae</taxon>
        <taxon>Anguininae</taxon>
        <taxon>Ditylenchus</taxon>
    </lineage>
</organism>
<dbReference type="PANTHER" id="PTHR23235">
    <property type="entry name" value="KRUEPPEL-LIKE TRANSCRIPTION FACTOR"/>
    <property type="match status" value="1"/>
</dbReference>
<keyword evidence="16" id="KW-1185">Reference proteome</keyword>
<evidence type="ECO:0000256" key="6">
    <source>
        <dbReference type="ARBA" id="ARBA00022737"/>
    </source>
</evidence>
<keyword evidence="6" id="KW-0677">Repeat</keyword>
<dbReference type="InterPro" id="IPR013087">
    <property type="entry name" value="Znf_C2H2_type"/>
</dbReference>
<keyword evidence="5" id="KW-0479">Metal-binding</keyword>
<evidence type="ECO:0000256" key="2">
    <source>
        <dbReference type="ARBA" id="ARBA00004496"/>
    </source>
</evidence>
<evidence type="ECO:0000256" key="7">
    <source>
        <dbReference type="ARBA" id="ARBA00022771"/>
    </source>
</evidence>
<evidence type="ECO:0000259" key="15">
    <source>
        <dbReference type="PROSITE" id="PS50157"/>
    </source>
</evidence>
<dbReference type="FunFam" id="3.30.160.60:FF:000092">
    <property type="entry name" value="Early growth response protein 3"/>
    <property type="match status" value="1"/>
</dbReference>
<dbReference type="SMART" id="SM00355">
    <property type="entry name" value="ZnF_C2H2"/>
    <property type="match status" value="3"/>
</dbReference>
<dbReference type="PROSITE" id="PS00028">
    <property type="entry name" value="ZINC_FINGER_C2H2_1"/>
    <property type="match status" value="3"/>
</dbReference>
<dbReference type="Pfam" id="PF00096">
    <property type="entry name" value="zf-C2H2"/>
    <property type="match status" value="2"/>
</dbReference>
<feature type="domain" description="C2H2-type" evidence="15">
    <location>
        <begin position="363"/>
        <end position="392"/>
    </location>
</feature>
<evidence type="ECO:0000256" key="5">
    <source>
        <dbReference type="ARBA" id="ARBA00022723"/>
    </source>
</evidence>
<dbReference type="GO" id="GO:0000978">
    <property type="term" value="F:RNA polymerase II cis-regulatory region sequence-specific DNA binding"/>
    <property type="evidence" value="ECO:0007669"/>
    <property type="project" value="TreeGrafter"/>
</dbReference>
<protein>
    <submittedName>
        <fullName evidence="17">C2H2-type domain-containing protein</fullName>
    </submittedName>
</protein>
<keyword evidence="8" id="KW-0862">Zinc</keyword>
<dbReference type="Gene3D" id="3.30.160.60">
    <property type="entry name" value="Classic Zinc Finger"/>
    <property type="match status" value="3"/>
</dbReference>
<keyword evidence="12" id="KW-0539">Nucleus</keyword>
<reference evidence="17" key="1">
    <citation type="submission" date="2022-11" db="UniProtKB">
        <authorList>
            <consortium name="WormBaseParasite"/>
        </authorList>
    </citation>
    <scope>IDENTIFICATION</scope>
</reference>